<dbReference type="InterPro" id="IPR013892">
    <property type="entry name" value="Cyt_c_biogenesis_Cmc1-like"/>
</dbReference>
<dbReference type="FunCoup" id="D6W6A6">
    <property type="interactions" value="220"/>
</dbReference>
<evidence type="ECO:0000256" key="3">
    <source>
        <dbReference type="ARBA" id="ARBA00023128"/>
    </source>
</evidence>
<dbReference type="AlphaFoldDB" id="D6W6A6"/>
<evidence type="ECO:0000313" key="6">
    <source>
        <dbReference type="EMBL" id="EFA11101.1"/>
    </source>
</evidence>
<dbReference type="HOGENOM" id="CLU_169286_2_0_1"/>
<protein>
    <recommendedName>
        <fullName evidence="5">COX assembly mitochondrial protein</fullName>
    </recommendedName>
</protein>
<dbReference type="Pfam" id="PF08583">
    <property type="entry name" value="Cmc1"/>
    <property type="match status" value="1"/>
</dbReference>
<dbReference type="Proteomes" id="UP000007266">
    <property type="component" value="Linkage group 1"/>
</dbReference>
<dbReference type="GO" id="GO:0005739">
    <property type="term" value="C:mitochondrion"/>
    <property type="evidence" value="ECO:0000318"/>
    <property type="project" value="GO_Central"/>
</dbReference>
<evidence type="ECO:0000256" key="1">
    <source>
        <dbReference type="ARBA" id="ARBA00004173"/>
    </source>
</evidence>
<evidence type="ECO:0000256" key="4">
    <source>
        <dbReference type="ARBA" id="ARBA00023157"/>
    </source>
</evidence>
<dbReference type="OrthoDB" id="532630at2759"/>
<evidence type="ECO:0000256" key="2">
    <source>
        <dbReference type="ARBA" id="ARBA00007347"/>
    </source>
</evidence>
<proteinExistence type="inferred from homology"/>
<dbReference type="OMA" id="CLRNEYI"/>
<organism evidence="6 7">
    <name type="scientific">Tribolium castaneum</name>
    <name type="common">Red flour beetle</name>
    <dbReference type="NCBI Taxonomy" id="7070"/>
    <lineage>
        <taxon>Eukaryota</taxon>
        <taxon>Metazoa</taxon>
        <taxon>Ecdysozoa</taxon>
        <taxon>Arthropoda</taxon>
        <taxon>Hexapoda</taxon>
        <taxon>Insecta</taxon>
        <taxon>Pterygota</taxon>
        <taxon>Neoptera</taxon>
        <taxon>Endopterygota</taxon>
        <taxon>Coleoptera</taxon>
        <taxon>Polyphaga</taxon>
        <taxon>Cucujiformia</taxon>
        <taxon>Tenebrionidae</taxon>
        <taxon>Tenebrionidae incertae sedis</taxon>
        <taxon>Tribolium</taxon>
    </lineage>
</organism>
<dbReference type="PhylomeDB" id="D6W6A6"/>
<accession>D6W6A6</accession>
<keyword evidence="7" id="KW-1185">Reference proteome</keyword>
<dbReference type="STRING" id="7070.D6W6A6"/>
<reference evidence="6 7" key="2">
    <citation type="journal article" date="2010" name="Nucleic Acids Res.">
        <title>BeetleBase in 2010: revisions to provide comprehensive genomic information for Tribolium castaneum.</title>
        <authorList>
            <person name="Kim H.S."/>
            <person name="Murphy T."/>
            <person name="Xia J."/>
            <person name="Caragea D."/>
            <person name="Park Y."/>
            <person name="Beeman R.W."/>
            <person name="Lorenzen M.D."/>
            <person name="Butcher S."/>
            <person name="Manak J.R."/>
            <person name="Brown S.J."/>
        </authorList>
    </citation>
    <scope>GENOME REANNOTATION</scope>
    <source>
        <strain evidence="6 7">Georgia GA2</strain>
    </source>
</reference>
<sequence>MHTDLSPHLHTAKCNELIEKLRNCHREHTFGKFVGFCNSLDTAVTKCLKEERQRRRQENYDKSQQLKAKLRLQFEEDRKKRDAL</sequence>
<dbReference type="PANTHER" id="PTHR22977:SF1">
    <property type="entry name" value="COX ASSEMBLY MITOCHONDRIAL PROTEIN 2 HOMOLOG"/>
    <property type="match status" value="1"/>
</dbReference>
<gene>
    <name evidence="6" type="primary">AUGUSTUS-3.0.2_04699</name>
    <name evidence="6" type="ORF">TcasGA2_TC004699</name>
</gene>
<dbReference type="PANTHER" id="PTHR22977">
    <property type="entry name" value="COX ASSEMBLY MITOCHONDRIAL PROTEIN"/>
    <property type="match status" value="1"/>
</dbReference>
<dbReference type="KEGG" id="tca:657311"/>
<keyword evidence="4" id="KW-1015">Disulfide bond</keyword>
<comment type="similarity">
    <text evidence="2 5">Belongs to the CMC family.</text>
</comment>
<dbReference type="EMBL" id="KQ971306">
    <property type="protein sequence ID" value="EFA11101.1"/>
    <property type="molecule type" value="Genomic_DNA"/>
</dbReference>
<keyword evidence="3 5" id="KW-0496">Mitochondrion</keyword>
<reference evidence="6 7" key="1">
    <citation type="journal article" date="2008" name="Nature">
        <title>The genome of the model beetle and pest Tribolium castaneum.</title>
        <authorList>
            <consortium name="Tribolium Genome Sequencing Consortium"/>
            <person name="Richards S."/>
            <person name="Gibbs R.A."/>
            <person name="Weinstock G.M."/>
            <person name="Brown S.J."/>
            <person name="Denell R."/>
            <person name="Beeman R.W."/>
            <person name="Gibbs R."/>
            <person name="Beeman R.W."/>
            <person name="Brown S.J."/>
            <person name="Bucher G."/>
            <person name="Friedrich M."/>
            <person name="Grimmelikhuijzen C.J."/>
            <person name="Klingler M."/>
            <person name="Lorenzen M."/>
            <person name="Richards S."/>
            <person name="Roth S."/>
            <person name="Schroder R."/>
            <person name="Tautz D."/>
            <person name="Zdobnov E.M."/>
            <person name="Muzny D."/>
            <person name="Gibbs R.A."/>
            <person name="Weinstock G.M."/>
            <person name="Attaway T."/>
            <person name="Bell S."/>
            <person name="Buhay C.J."/>
            <person name="Chandrabose M.N."/>
            <person name="Chavez D."/>
            <person name="Clerk-Blankenburg K.P."/>
            <person name="Cree A."/>
            <person name="Dao M."/>
            <person name="Davis C."/>
            <person name="Chacko J."/>
            <person name="Dinh H."/>
            <person name="Dugan-Rocha S."/>
            <person name="Fowler G."/>
            <person name="Garner T.T."/>
            <person name="Garnes J."/>
            <person name="Gnirke A."/>
            <person name="Hawes A."/>
            <person name="Hernandez J."/>
            <person name="Hines S."/>
            <person name="Holder M."/>
            <person name="Hume J."/>
            <person name="Jhangiani S.N."/>
            <person name="Joshi V."/>
            <person name="Khan Z.M."/>
            <person name="Jackson L."/>
            <person name="Kovar C."/>
            <person name="Kowis A."/>
            <person name="Lee S."/>
            <person name="Lewis L.R."/>
            <person name="Margolis J."/>
            <person name="Morgan M."/>
            <person name="Nazareth L.V."/>
            <person name="Nguyen N."/>
            <person name="Okwuonu G."/>
            <person name="Parker D."/>
            <person name="Richards S."/>
            <person name="Ruiz S.J."/>
            <person name="Santibanez J."/>
            <person name="Savard J."/>
            <person name="Scherer S.E."/>
            <person name="Schneider B."/>
            <person name="Sodergren E."/>
            <person name="Tautz D."/>
            <person name="Vattahil S."/>
            <person name="Villasana D."/>
            <person name="White C.S."/>
            <person name="Wright R."/>
            <person name="Park Y."/>
            <person name="Beeman R.W."/>
            <person name="Lord J."/>
            <person name="Oppert B."/>
            <person name="Lorenzen M."/>
            <person name="Brown S."/>
            <person name="Wang L."/>
            <person name="Savard J."/>
            <person name="Tautz D."/>
            <person name="Richards S."/>
            <person name="Weinstock G."/>
            <person name="Gibbs R.A."/>
            <person name="Liu Y."/>
            <person name="Worley K."/>
            <person name="Weinstock G."/>
            <person name="Elsik C.G."/>
            <person name="Reese J.T."/>
            <person name="Elhaik E."/>
            <person name="Landan G."/>
            <person name="Graur D."/>
            <person name="Arensburger P."/>
            <person name="Atkinson P."/>
            <person name="Beeman R.W."/>
            <person name="Beidler J."/>
            <person name="Brown S.J."/>
            <person name="Demuth J.P."/>
            <person name="Drury D.W."/>
            <person name="Du Y.Z."/>
            <person name="Fujiwara H."/>
            <person name="Lorenzen M."/>
            <person name="Maselli V."/>
            <person name="Osanai M."/>
            <person name="Park Y."/>
            <person name="Robertson H.M."/>
            <person name="Tu Z."/>
            <person name="Wang J.J."/>
            <person name="Wang S."/>
            <person name="Richards S."/>
            <person name="Song H."/>
            <person name="Zhang L."/>
            <person name="Sodergren E."/>
            <person name="Werner D."/>
            <person name="Stanke M."/>
            <person name="Morgenstern B."/>
            <person name="Solovyev V."/>
            <person name="Kosarev P."/>
            <person name="Brown G."/>
            <person name="Chen H.C."/>
            <person name="Ermolaeva O."/>
            <person name="Hlavina W."/>
            <person name="Kapustin Y."/>
            <person name="Kiryutin B."/>
            <person name="Kitts P."/>
            <person name="Maglott D."/>
            <person name="Pruitt K."/>
            <person name="Sapojnikov V."/>
            <person name="Souvorov A."/>
            <person name="Mackey A.J."/>
            <person name="Waterhouse R.M."/>
            <person name="Wyder S."/>
            <person name="Zdobnov E.M."/>
            <person name="Zdobnov E.M."/>
            <person name="Wyder S."/>
            <person name="Kriventseva E.V."/>
            <person name="Kadowaki T."/>
            <person name="Bork P."/>
            <person name="Aranda M."/>
            <person name="Bao R."/>
            <person name="Beermann A."/>
            <person name="Berns N."/>
            <person name="Bolognesi R."/>
            <person name="Bonneton F."/>
            <person name="Bopp D."/>
            <person name="Brown S.J."/>
            <person name="Bucher G."/>
            <person name="Butts T."/>
            <person name="Chaumot A."/>
            <person name="Denell R.E."/>
            <person name="Ferrier D.E."/>
            <person name="Friedrich M."/>
            <person name="Gordon C.M."/>
            <person name="Jindra M."/>
            <person name="Klingler M."/>
            <person name="Lan Q."/>
            <person name="Lattorff H.M."/>
            <person name="Laudet V."/>
            <person name="von Levetsow C."/>
            <person name="Liu Z."/>
            <person name="Lutz R."/>
            <person name="Lynch J.A."/>
            <person name="da Fonseca R.N."/>
            <person name="Posnien N."/>
            <person name="Reuter R."/>
            <person name="Roth S."/>
            <person name="Savard J."/>
            <person name="Schinko J.B."/>
            <person name="Schmitt C."/>
            <person name="Schoppmeier M."/>
            <person name="Schroder R."/>
            <person name="Shippy T.D."/>
            <person name="Simonnet F."/>
            <person name="Marques-Souza H."/>
            <person name="Tautz D."/>
            <person name="Tomoyasu Y."/>
            <person name="Trauner J."/>
            <person name="Van der Zee M."/>
            <person name="Vervoort M."/>
            <person name="Wittkopp N."/>
            <person name="Wimmer E.A."/>
            <person name="Yang X."/>
            <person name="Jones A.K."/>
            <person name="Sattelle D.B."/>
            <person name="Ebert P.R."/>
            <person name="Nelson D."/>
            <person name="Scott J.G."/>
            <person name="Beeman R.W."/>
            <person name="Muthukrishnan S."/>
            <person name="Kramer K.J."/>
            <person name="Arakane Y."/>
            <person name="Beeman R.W."/>
            <person name="Zhu Q."/>
            <person name="Hogenkamp D."/>
            <person name="Dixit R."/>
            <person name="Oppert B."/>
            <person name="Jiang H."/>
            <person name="Zou Z."/>
            <person name="Marshall J."/>
            <person name="Elpidina E."/>
            <person name="Vinokurov K."/>
            <person name="Oppert C."/>
            <person name="Zou Z."/>
            <person name="Evans J."/>
            <person name="Lu Z."/>
            <person name="Zhao P."/>
            <person name="Sumathipala N."/>
            <person name="Altincicek B."/>
            <person name="Vilcinskas A."/>
            <person name="Williams M."/>
            <person name="Hultmark D."/>
            <person name="Hetru C."/>
            <person name="Jiang H."/>
            <person name="Grimmelikhuijzen C.J."/>
            <person name="Hauser F."/>
            <person name="Cazzamali G."/>
            <person name="Williamson M."/>
            <person name="Park Y."/>
            <person name="Li B."/>
            <person name="Tanaka Y."/>
            <person name="Predel R."/>
            <person name="Neupert S."/>
            <person name="Schachtner J."/>
            <person name="Verleyen P."/>
            <person name="Raible F."/>
            <person name="Bork P."/>
            <person name="Friedrich M."/>
            <person name="Walden K.K."/>
            <person name="Robertson H.M."/>
            <person name="Angeli S."/>
            <person name="Foret S."/>
            <person name="Bucher G."/>
            <person name="Schuetz S."/>
            <person name="Maleszka R."/>
            <person name="Wimmer E.A."/>
            <person name="Beeman R.W."/>
            <person name="Lorenzen M."/>
            <person name="Tomoyasu Y."/>
            <person name="Miller S.C."/>
            <person name="Grossmann D."/>
            <person name="Bucher G."/>
        </authorList>
    </citation>
    <scope>NUCLEOTIDE SEQUENCE [LARGE SCALE GENOMIC DNA]</scope>
    <source>
        <strain evidence="6 7">Georgia GA2</strain>
    </source>
</reference>
<dbReference type="InParanoid" id="D6W6A6"/>
<comment type="subcellular location">
    <subcellularLocation>
        <location evidence="1 5">Mitochondrion</location>
    </subcellularLocation>
</comment>
<evidence type="ECO:0000256" key="5">
    <source>
        <dbReference type="RuleBase" id="RU364104"/>
    </source>
</evidence>
<dbReference type="PROSITE" id="PS51808">
    <property type="entry name" value="CHCH"/>
    <property type="match status" value="1"/>
</dbReference>
<name>D6W6A6_TRICA</name>
<evidence type="ECO:0000313" key="7">
    <source>
        <dbReference type="Proteomes" id="UP000007266"/>
    </source>
</evidence>
<dbReference type="eggNOG" id="KOG4148">
    <property type="taxonomic scope" value="Eukaryota"/>
</dbReference>